<dbReference type="NCBIfam" id="TIGR02116">
    <property type="entry name" value="toxin_Txe_YoeB"/>
    <property type="match status" value="1"/>
</dbReference>
<sequence length="88" mass="10937">MKKLWEDDAWEEYKEWLNVDKKILKRINELIKDIERYGVLEGRGKPEKLKYREEYSRRIDEEHRLIYKVQNNIIIIVSCKGHYVKERK</sequence>
<dbReference type="PANTHER" id="PTHR38039">
    <property type="entry name" value="TOXIN YOEB"/>
    <property type="match status" value="1"/>
</dbReference>
<dbReference type="EMBL" id="NJGI01000001">
    <property type="protein sequence ID" value="PGH22124.1"/>
    <property type="molecule type" value="Genomic_DNA"/>
</dbReference>
<dbReference type="GO" id="GO:0016787">
    <property type="term" value="F:hydrolase activity"/>
    <property type="evidence" value="ECO:0007669"/>
    <property type="project" value="UniProtKB-KW"/>
</dbReference>
<dbReference type="GO" id="GO:0045892">
    <property type="term" value="P:negative regulation of DNA-templated transcription"/>
    <property type="evidence" value="ECO:0007669"/>
    <property type="project" value="TreeGrafter"/>
</dbReference>
<name>A0A2B7YDH0_FUSNP</name>
<proteinExistence type="inferred from homology"/>
<evidence type="ECO:0000313" key="8">
    <source>
        <dbReference type="Proteomes" id="UP000222862"/>
    </source>
</evidence>
<dbReference type="Proteomes" id="UP000222862">
    <property type="component" value="Unassembled WGS sequence"/>
</dbReference>
<gene>
    <name evidence="7" type="ORF">RN96_02815</name>
</gene>
<evidence type="ECO:0000256" key="5">
    <source>
        <dbReference type="ARBA" id="ARBA00022801"/>
    </source>
</evidence>
<evidence type="ECO:0000256" key="6">
    <source>
        <dbReference type="ARBA" id="ARBA00030388"/>
    </source>
</evidence>
<keyword evidence="4" id="KW-0255">Endonuclease</keyword>
<reference evidence="7 8" key="1">
    <citation type="submission" date="2017-06" db="EMBL/GenBank/DDBJ databases">
        <title>Genome sequencing of Fusobacterium nucleatum subsp. polymorphum KCOM 1232 (=ChDC F37).</title>
        <authorList>
            <person name="Kook J.-K."/>
            <person name="Park S.-N."/>
            <person name="Lim Y.K."/>
            <person name="Roh H."/>
        </authorList>
    </citation>
    <scope>NUCLEOTIDE SEQUENCE [LARGE SCALE GENOMIC DNA]</scope>
    <source>
        <strain evidence="8">KCOM 1232 ( ChDC F37)</strain>
    </source>
</reference>
<comment type="caution">
    <text evidence="7">The sequence shown here is derived from an EMBL/GenBank/DDBJ whole genome shotgun (WGS) entry which is preliminary data.</text>
</comment>
<evidence type="ECO:0000256" key="2">
    <source>
        <dbReference type="ARBA" id="ARBA00022649"/>
    </source>
</evidence>
<accession>A0A2B7YDH0</accession>
<keyword evidence="2" id="KW-1277">Toxin-antitoxin system</keyword>
<evidence type="ECO:0000256" key="1">
    <source>
        <dbReference type="ARBA" id="ARBA00008172"/>
    </source>
</evidence>
<dbReference type="AlphaFoldDB" id="A0A2B7YDH0"/>
<dbReference type="GO" id="GO:0004519">
    <property type="term" value="F:endonuclease activity"/>
    <property type="evidence" value="ECO:0007669"/>
    <property type="project" value="UniProtKB-KW"/>
</dbReference>
<dbReference type="InterPro" id="IPR035093">
    <property type="entry name" value="RelE/ParE_toxin_dom_sf"/>
</dbReference>
<dbReference type="InterPro" id="IPR009614">
    <property type="entry name" value="YoeB_toxin"/>
</dbReference>
<dbReference type="Pfam" id="PF06769">
    <property type="entry name" value="YoeB_toxin"/>
    <property type="match status" value="1"/>
</dbReference>
<keyword evidence="3" id="KW-0540">Nuclease</keyword>
<evidence type="ECO:0000256" key="4">
    <source>
        <dbReference type="ARBA" id="ARBA00022759"/>
    </source>
</evidence>
<dbReference type="PANTHER" id="PTHR38039:SF1">
    <property type="entry name" value="TOXIN YOEB"/>
    <property type="match status" value="1"/>
</dbReference>
<comment type="similarity">
    <text evidence="1">Belongs to the YoeB family.</text>
</comment>
<organism evidence="7 8">
    <name type="scientific">Fusobacterium nucleatum subsp. polymorphum</name>
    <name type="common">Fusobacterium polymorphum</name>
    <dbReference type="NCBI Taxonomy" id="76857"/>
    <lineage>
        <taxon>Bacteria</taxon>
        <taxon>Fusobacteriati</taxon>
        <taxon>Fusobacteriota</taxon>
        <taxon>Fusobacteriia</taxon>
        <taxon>Fusobacteriales</taxon>
        <taxon>Fusobacteriaceae</taxon>
        <taxon>Fusobacterium</taxon>
    </lineage>
</organism>
<dbReference type="GO" id="GO:0006401">
    <property type="term" value="P:RNA catabolic process"/>
    <property type="evidence" value="ECO:0007669"/>
    <property type="project" value="InterPro"/>
</dbReference>
<dbReference type="RefSeq" id="WP_098702237.1">
    <property type="nucleotide sequence ID" value="NZ_CP141278.1"/>
</dbReference>
<evidence type="ECO:0000313" key="7">
    <source>
        <dbReference type="EMBL" id="PGH22124.1"/>
    </source>
</evidence>
<evidence type="ECO:0000256" key="3">
    <source>
        <dbReference type="ARBA" id="ARBA00022722"/>
    </source>
</evidence>
<dbReference type="SUPFAM" id="SSF143011">
    <property type="entry name" value="RelE-like"/>
    <property type="match status" value="1"/>
</dbReference>
<protein>
    <recommendedName>
        <fullName evidence="6">Putative mRNA interferase YoeB</fullName>
    </recommendedName>
</protein>
<keyword evidence="5" id="KW-0378">Hydrolase</keyword>
<dbReference type="Gene3D" id="3.30.2310.20">
    <property type="entry name" value="RelE-like"/>
    <property type="match status" value="1"/>
</dbReference>